<dbReference type="AlphaFoldDB" id="G0U452"/>
<reference evidence="2" key="1">
    <citation type="journal article" date="2012" name="Proc. Natl. Acad. Sci. U.S.A.">
        <title>Antigenic diversity is generated by distinct evolutionary mechanisms in African trypanosome species.</title>
        <authorList>
            <person name="Jackson A.P."/>
            <person name="Berry A."/>
            <person name="Aslett M."/>
            <person name="Allison H.C."/>
            <person name="Burton P."/>
            <person name="Vavrova-Anderson J."/>
            <person name="Brown R."/>
            <person name="Browne H."/>
            <person name="Corton N."/>
            <person name="Hauser H."/>
            <person name="Gamble J."/>
            <person name="Gilderthorp R."/>
            <person name="Marcello L."/>
            <person name="McQuillan J."/>
            <person name="Otto T.D."/>
            <person name="Quail M.A."/>
            <person name="Sanders M.J."/>
            <person name="van Tonder A."/>
            <person name="Ginger M.L."/>
            <person name="Field M.C."/>
            <person name="Barry J.D."/>
            <person name="Hertz-Fowler C."/>
            <person name="Berriman M."/>
        </authorList>
    </citation>
    <scope>NUCLEOTIDE SEQUENCE</scope>
    <source>
        <strain evidence="2">Y486</strain>
    </source>
</reference>
<evidence type="ECO:0000313" key="2">
    <source>
        <dbReference type="EMBL" id="CCC52214.1"/>
    </source>
</evidence>
<sequence length="789" mass="87714">MRLVDQCPNSICTNTGKNCNTLEGVQSYRNKCIFHYGRVTSPFVSEERESVPSVEGPPLSFILTRGKSTARRHDSSQRYSSVSSAVVTERHFVPCSESAPDTATVFDETWAPNNTGKRSDDVVREDDLTVWKHRYFDVNKQLAIATQCIRIYHKLFSTLRDSHSEATCDNAEALVGGGAGSPFRTEDVLAVVSQGFRRDADVSGECATAATASAGAFNKVQRRSASSKRLNRGVEKVVLFDVTSPSDYFQEQKDEWLARERDLLARQERFAAALRRCRQEIAAATRLNEEKELELSNAVSKQLAAADELKEAQTRIRVLEDIGSQRIRENISLREQLQKLESLLDQSQYSARGSGQLCVEVRRPTQDGADHIGDTSRHDLKTQLLHLIASLERGESRRNWITSQLLQALDSVSDGAAANVARSASNHWEVKKIVESLQVLLDAALKPLYDARNIPLPMKEALTQLQDHSPCRGGTTELLRRAQKYVSYLALWAGSLQVQSFGHNRITPPACGVIEAGADCVVDRAAACVVKPFSIDAEEISCPDVEEKGEISEVSSADKQGVLHQELVDSTRRMATMQALFRINLARVQEHIGEQVDEFSRTLELMLVNAVEALKQVQREQVVREKNDLDELQRQLDVLIKEEKENIPPQDDPVALPRKCDFSAGDPVDKVRASGLSFDPLKSRERCNYWQLATNQHFPAPASELCDAASPEGKGTPAYCALYGSRSECMKENAYCCESEQPAVSSEQCSSSLIQYRKSKQAKRTVTFAPEVKRHGSTITSVPSRSSTY</sequence>
<accession>G0U452</accession>
<dbReference type="VEuPathDB" id="TriTrypDB:TvY486_1012570"/>
<name>G0U452_TRYVY</name>
<organism evidence="2">
    <name type="scientific">Trypanosoma vivax (strain Y486)</name>
    <dbReference type="NCBI Taxonomy" id="1055687"/>
    <lineage>
        <taxon>Eukaryota</taxon>
        <taxon>Discoba</taxon>
        <taxon>Euglenozoa</taxon>
        <taxon>Kinetoplastea</taxon>
        <taxon>Metakinetoplastina</taxon>
        <taxon>Trypanosomatida</taxon>
        <taxon>Trypanosomatidae</taxon>
        <taxon>Trypanosoma</taxon>
        <taxon>Duttonella</taxon>
    </lineage>
</organism>
<gene>
    <name evidence="2" type="ORF">TVY486_1012570</name>
</gene>
<feature type="coiled-coil region" evidence="1">
    <location>
        <begin position="274"/>
        <end position="301"/>
    </location>
</feature>
<protein>
    <submittedName>
        <fullName evidence="2">Uncharacterized protein</fullName>
    </submittedName>
</protein>
<dbReference type="EMBL" id="HE573026">
    <property type="protein sequence ID" value="CCC52214.1"/>
    <property type="molecule type" value="Genomic_DNA"/>
</dbReference>
<keyword evidence="1" id="KW-0175">Coiled coil</keyword>
<feature type="coiled-coil region" evidence="1">
    <location>
        <begin position="615"/>
        <end position="642"/>
    </location>
</feature>
<evidence type="ECO:0000256" key="1">
    <source>
        <dbReference type="SAM" id="Coils"/>
    </source>
</evidence>
<proteinExistence type="predicted"/>